<dbReference type="OrthoDB" id="9152336at2"/>
<dbReference type="RefSeq" id="WP_092652978.1">
    <property type="nucleotide sequence ID" value="NZ_LT629732.1"/>
</dbReference>
<keyword evidence="1" id="KW-0732">Signal</keyword>
<keyword evidence="3" id="KW-1185">Reference proteome</keyword>
<evidence type="ECO:0000313" key="3">
    <source>
        <dbReference type="Proteomes" id="UP000198983"/>
    </source>
</evidence>
<accession>A0A1H1R1M4</accession>
<evidence type="ECO:0000313" key="2">
    <source>
        <dbReference type="EMBL" id="SDS29694.1"/>
    </source>
</evidence>
<dbReference type="EMBL" id="LT629732">
    <property type="protein sequence ID" value="SDS29694.1"/>
    <property type="molecule type" value="Genomic_DNA"/>
</dbReference>
<protein>
    <submittedName>
        <fullName evidence="2">Uncharacterized protein</fullName>
    </submittedName>
</protein>
<dbReference type="AlphaFoldDB" id="A0A1H1R1M4"/>
<dbReference type="Proteomes" id="UP000198983">
    <property type="component" value="Chromosome I"/>
</dbReference>
<reference evidence="2 3" key="1">
    <citation type="submission" date="2016-10" db="EMBL/GenBank/DDBJ databases">
        <authorList>
            <person name="de Groot N.N."/>
        </authorList>
    </citation>
    <scope>NUCLEOTIDE SEQUENCE [LARGE SCALE GENOMIC DNA]</scope>
    <source>
        <strain evidence="2 3">DSM 22024</strain>
    </source>
</reference>
<organism evidence="2 3">
    <name type="scientific">Actinopolymorpha singaporensis</name>
    <dbReference type="NCBI Taxonomy" id="117157"/>
    <lineage>
        <taxon>Bacteria</taxon>
        <taxon>Bacillati</taxon>
        <taxon>Actinomycetota</taxon>
        <taxon>Actinomycetes</taxon>
        <taxon>Propionibacteriales</taxon>
        <taxon>Actinopolymorphaceae</taxon>
        <taxon>Actinopolymorpha</taxon>
    </lineage>
</organism>
<sequence length="395" mass="42130">MKQSPRFLAAFGASIVLTIGTATAAFAGTGVDAAAPSSSAAAPSSAAVATAGRTALARSDQAADRFGIDRSPARAAVDRAINRDDYQCGPTDFDAYIDGLINGLSKDEFTFLVGHIEMLDVPTYDALLYGSDTDQRYALRSDYRTQLTHTFRDVKRFWDIQSGDIQLMSMHGSIMGDAAAVSRVLQLPLGEPFSKSPAEADKHAKEIAEAVDSGMFDGGNNPLFTLNAFAFTAEGDPDPLVKGVPDKLIFGDGIVDALNAMGIGDVGPRAVMGHEFGHHVQFEDNLFDSPLTGPEATRRTELMADAFGTYFATHARGLSLNTKRVLQAEKTFYEVGDCAFTNDGHHGTPNQRLRSSAWAAGIADAARPQGKILPSLTFADMFEQELPVIVAPDAS</sequence>
<feature type="chain" id="PRO_5009258338" evidence="1">
    <location>
        <begin position="25"/>
        <end position="395"/>
    </location>
</feature>
<proteinExistence type="predicted"/>
<feature type="signal peptide" evidence="1">
    <location>
        <begin position="1"/>
        <end position="24"/>
    </location>
</feature>
<gene>
    <name evidence="2" type="ORF">SAMN04489717_2241</name>
</gene>
<name>A0A1H1R1M4_9ACTN</name>
<evidence type="ECO:0000256" key="1">
    <source>
        <dbReference type="SAM" id="SignalP"/>
    </source>
</evidence>